<evidence type="ECO:0000256" key="3">
    <source>
        <dbReference type="ARBA" id="ARBA00022801"/>
    </source>
</evidence>
<dbReference type="RefSeq" id="WP_319952265.1">
    <property type="nucleotide sequence ID" value="NZ_JAXAVX010000001.1"/>
</dbReference>
<dbReference type="Gene3D" id="1.10.101.10">
    <property type="entry name" value="PGBD-like superfamily/PGBD"/>
    <property type="match status" value="1"/>
</dbReference>
<keyword evidence="2" id="KW-0645">Protease</keyword>
<keyword evidence="6" id="KW-0732">Signal</keyword>
<dbReference type="Proteomes" id="UP001277761">
    <property type="component" value="Unassembled WGS sequence"/>
</dbReference>
<organism evidence="8 9">
    <name type="scientific">Patulibacter brassicae</name>
    <dbReference type="NCBI Taxonomy" id="1705717"/>
    <lineage>
        <taxon>Bacteria</taxon>
        <taxon>Bacillati</taxon>
        <taxon>Actinomycetota</taxon>
        <taxon>Thermoleophilia</taxon>
        <taxon>Solirubrobacterales</taxon>
        <taxon>Patulibacteraceae</taxon>
        <taxon>Patulibacter</taxon>
    </lineage>
</organism>
<dbReference type="EMBL" id="JAXAVX010000001">
    <property type="protein sequence ID" value="MDX8150112.1"/>
    <property type="molecule type" value="Genomic_DNA"/>
</dbReference>
<feature type="chain" id="PRO_5046396350" evidence="6">
    <location>
        <begin position="25"/>
        <end position="272"/>
    </location>
</feature>
<keyword evidence="4" id="KW-0788">Thiol protease</keyword>
<evidence type="ECO:0000256" key="5">
    <source>
        <dbReference type="SAM" id="MobiDB-lite"/>
    </source>
</evidence>
<dbReference type="InterPro" id="IPR051202">
    <property type="entry name" value="Peptidase_C40"/>
</dbReference>
<evidence type="ECO:0000256" key="2">
    <source>
        <dbReference type="ARBA" id="ARBA00022670"/>
    </source>
</evidence>
<sequence length="272" mass="27800">MHVLTRAGVLAGLLSLAIAAPAAAQSASGGVGTGTTTTPPAGATDGTGSTDDGTSAAGTTGAVSQTAPVKLTRSQTKSVQRRVKVRADGQLGSRTRSALKRYQRKKRLNRTGRPNLETLKAMRLGFAKKIERKLTVHSATTTDGSATPAPAGDLSAAIAAAREAIGTPYVSGGNTTSGFDCSGLTVWAFKRAGISLPRTSFDQYKQGVAVDRASIQPGDLVFFDSAGSGASHVGIATSATTAISATTKGVMEHSFASGYWDDHYVGARRVTG</sequence>
<gene>
    <name evidence="8" type="ORF">SK069_00775</name>
</gene>
<dbReference type="Pfam" id="PF01471">
    <property type="entry name" value="PG_binding_1"/>
    <property type="match status" value="1"/>
</dbReference>
<name>A0ABU4VEC6_9ACTN</name>
<evidence type="ECO:0000259" key="7">
    <source>
        <dbReference type="PROSITE" id="PS51935"/>
    </source>
</evidence>
<dbReference type="InterPro" id="IPR002477">
    <property type="entry name" value="Peptidoglycan-bd-like"/>
</dbReference>
<reference evidence="8 9" key="1">
    <citation type="submission" date="2023-11" db="EMBL/GenBank/DDBJ databases">
        <authorList>
            <person name="Xu M."/>
            <person name="Jiang T."/>
        </authorList>
    </citation>
    <scope>NUCLEOTIDE SEQUENCE [LARGE SCALE GENOMIC DNA]</scope>
    <source>
        <strain evidence="8 9">SD</strain>
    </source>
</reference>
<feature type="signal peptide" evidence="6">
    <location>
        <begin position="1"/>
        <end position="24"/>
    </location>
</feature>
<dbReference type="SUPFAM" id="SSF47090">
    <property type="entry name" value="PGBD-like"/>
    <property type="match status" value="1"/>
</dbReference>
<comment type="caution">
    <text evidence="8">The sequence shown here is derived from an EMBL/GenBank/DDBJ whole genome shotgun (WGS) entry which is preliminary data.</text>
</comment>
<dbReference type="Pfam" id="PF00877">
    <property type="entry name" value="NLPC_P60"/>
    <property type="match status" value="1"/>
</dbReference>
<protein>
    <submittedName>
        <fullName evidence="8">NlpC/P60 family protein</fullName>
    </submittedName>
</protein>
<comment type="similarity">
    <text evidence="1">Belongs to the peptidase C40 family.</text>
</comment>
<dbReference type="InterPro" id="IPR036366">
    <property type="entry name" value="PGBDSf"/>
</dbReference>
<dbReference type="PANTHER" id="PTHR47053:SF1">
    <property type="entry name" value="MUREIN DD-ENDOPEPTIDASE MEPH-RELATED"/>
    <property type="match status" value="1"/>
</dbReference>
<dbReference type="InterPro" id="IPR036365">
    <property type="entry name" value="PGBD-like_sf"/>
</dbReference>
<evidence type="ECO:0000256" key="6">
    <source>
        <dbReference type="SAM" id="SignalP"/>
    </source>
</evidence>
<evidence type="ECO:0000313" key="9">
    <source>
        <dbReference type="Proteomes" id="UP001277761"/>
    </source>
</evidence>
<evidence type="ECO:0000313" key="8">
    <source>
        <dbReference type="EMBL" id="MDX8150112.1"/>
    </source>
</evidence>
<dbReference type="InterPro" id="IPR038765">
    <property type="entry name" value="Papain-like_cys_pep_sf"/>
</dbReference>
<dbReference type="SUPFAM" id="SSF54001">
    <property type="entry name" value="Cysteine proteinases"/>
    <property type="match status" value="1"/>
</dbReference>
<dbReference type="PANTHER" id="PTHR47053">
    <property type="entry name" value="MUREIN DD-ENDOPEPTIDASE MEPH-RELATED"/>
    <property type="match status" value="1"/>
</dbReference>
<feature type="region of interest" description="Disordered" evidence="5">
    <location>
        <begin position="25"/>
        <end position="96"/>
    </location>
</feature>
<dbReference type="PROSITE" id="PS51935">
    <property type="entry name" value="NLPC_P60"/>
    <property type="match status" value="1"/>
</dbReference>
<dbReference type="Gene3D" id="3.90.1720.10">
    <property type="entry name" value="endopeptidase domain like (from Nostoc punctiforme)"/>
    <property type="match status" value="1"/>
</dbReference>
<evidence type="ECO:0000256" key="1">
    <source>
        <dbReference type="ARBA" id="ARBA00007074"/>
    </source>
</evidence>
<dbReference type="InterPro" id="IPR000064">
    <property type="entry name" value="NLP_P60_dom"/>
</dbReference>
<evidence type="ECO:0000256" key="4">
    <source>
        <dbReference type="ARBA" id="ARBA00022807"/>
    </source>
</evidence>
<feature type="compositionally biased region" description="Low complexity" evidence="5">
    <location>
        <begin position="25"/>
        <end position="67"/>
    </location>
</feature>
<accession>A0ABU4VEC6</accession>
<keyword evidence="9" id="KW-1185">Reference proteome</keyword>
<proteinExistence type="inferred from homology"/>
<feature type="domain" description="NlpC/P60" evidence="7">
    <location>
        <begin position="151"/>
        <end position="271"/>
    </location>
</feature>
<keyword evidence="3" id="KW-0378">Hydrolase</keyword>